<feature type="domain" description="Ig-like" evidence="13">
    <location>
        <begin position="150"/>
        <end position="239"/>
    </location>
</feature>
<keyword evidence="15" id="KW-1185">Reference proteome</keyword>
<keyword evidence="6" id="KW-1015">Disulfide bond</keyword>
<feature type="signal peptide" evidence="12">
    <location>
        <begin position="1"/>
        <end position="30"/>
    </location>
</feature>
<dbReference type="GO" id="GO:0042110">
    <property type="term" value="P:T cell activation"/>
    <property type="evidence" value="ECO:0007669"/>
    <property type="project" value="UniProtKB-ARBA"/>
</dbReference>
<feature type="non-terminal residue" evidence="14">
    <location>
        <position position="639"/>
    </location>
</feature>
<name>A0A9D3XJT0_9SAUR</name>
<dbReference type="Pfam" id="PF13895">
    <property type="entry name" value="Ig_2"/>
    <property type="match status" value="1"/>
</dbReference>
<dbReference type="GO" id="GO:1903037">
    <property type="term" value="P:regulation of leukocyte cell-cell adhesion"/>
    <property type="evidence" value="ECO:0007669"/>
    <property type="project" value="UniProtKB-ARBA"/>
</dbReference>
<feature type="transmembrane region" description="Helical" evidence="11">
    <location>
        <begin position="251"/>
        <end position="274"/>
    </location>
</feature>
<comment type="subcellular location">
    <subcellularLocation>
        <location evidence="1">Membrane</location>
    </subcellularLocation>
</comment>
<dbReference type="InterPro" id="IPR003598">
    <property type="entry name" value="Ig_sub2"/>
</dbReference>
<reference evidence="14" key="1">
    <citation type="submission" date="2021-09" db="EMBL/GenBank/DDBJ databases">
        <title>The genome of Mauremys mutica provides insights into the evolution of semi-aquatic lifestyle.</title>
        <authorList>
            <person name="Gong S."/>
            <person name="Gao Y."/>
        </authorList>
    </citation>
    <scope>NUCLEOTIDE SEQUENCE</scope>
    <source>
        <strain evidence="14">MM-2020</strain>
        <tissue evidence="14">Muscle</tissue>
    </source>
</reference>
<evidence type="ECO:0000256" key="6">
    <source>
        <dbReference type="ARBA" id="ARBA00023157"/>
    </source>
</evidence>
<evidence type="ECO:0000256" key="3">
    <source>
        <dbReference type="ARBA" id="ARBA00022729"/>
    </source>
</evidence>
<evidence type="ECO:0000313" key="15">
    <source>
        <dbReference type="Proteomes" id="UP000827986"/>
    </source>
</evidence>
<dbReference type="GO" id="GO:0001817">
    <property type="term" value="P:regulation of cytokine production"/>
    <property type="evidence" value="ECO:0007669"/>
    <property type="project" value="TreeGrafter"/>
</dbReference>
<keyword evidence="7" id="KW-0325">Glycoprotein</keyword>
<accession>A0A9D3XJT0</accession>
<sequence length="639" mass="70243">IPAWGVPMATRWRLCVCSLGILLLVPCSLSEEFSLAGSLHPVVEVVGQDVVLPCQLSPQAGLPSMDVQWRKAGPGFILVHEYMHEGTQDLPGEGYQTRTELFLQDFSSGNVSLKLKRVQVADTGTYHCFVRNPQWTLEATTELQVAAVAPVFIDVLGPRGQGIGLACRSAGWFPKPELQWVGKNWQNLAMEIVTNMTQNVENLYSVVSHVTVTEGEDNGDISCIVQNGLLETERQSAIHLSGDVFPHVSPWLAAFWVLFTLVLIAAGACAYAGYTAKQKASQKKRSKEESLLNLANEKKTREAECQELHETLDAERKAFESERQELRKTIASKEKKIKELEEERQELRKTIAMSSSSQEICSVPGALPSPILYQRRTFARPGDSVQLTCSVFSRTPATRVIFCKDGEEVSSQTGLVGKLTYDYDLVVSGHSSGNYSCALRAPTLYLSQTSAQPGDSVQLQCSVLSQIPATRVVFYKDGEEVSSQMGSEEKVTYDYYHMVSRDGTGNYSCGYEIKDSDNQVIRSLLSPAQRLSVTGLDLKLLFGITIPAIVVLAVVLYLLGKKVVSLPRDQRCLSGLSGKHQGSTTPQRRDTDICEHRCASGQMSLMLHLLKCRTRQCAAASQNLPDSEGIVECMCQGSG</sequence>
<dbReference type="InterPro" id="IPR007110">
    <property type="entry name" value="Ig-like_dom"/>
</dbReference>
<dbReference type="SMART" id="SM00408">
    <property type="entry name" value="IGc2"/>
    <property type="match status" value="2"/>
</dbReference>
<evidence type="ECO:0000256" key="8">
    <source>
        <dbReference type="ARBA" id="ARBA00023319"/>
    </source>
</evidence>
<dbReference type="Pfam" id="PF22705">
    <property type="entry name" value="C2-set_3"/>
    <property type="match status" value="1"/>
</dbReference>
<dbReference type="InterPro" id="IPR003599">
    <property type="entry name" value="Ig_sub"/>
</dbReference>
<evidence type="ECO:0000256" key="12">
    <source>
        <dbReference type="SAM" id="SignalP"/>
    </source>
</evidence>
<keyword evidence="8" id="KW-0393">Immunoglobulin domain</keyword>
<keyword evidence="5 11" id="KW-0472">Membrane</keyword>
<feature type="chain" id="PRO_5039677254" description="Ig-like domain-containing protein" evidence="12">
    <location>
        <begin position="31"/>
        <end position="639"/>
    </location>
</feature>
<dbReference type="PROSITE" id="PS50835">
    <property type="entry name" value="IG_LIKE"/>
    <property type="match status" value="4"/>
</dbReference>
<dbReference type="GO" id="GO:0005102">
    <property type="term" value="F:signaling receptor binding"/>
    <property type="evidence" value="ECO:0007669"/>
    <property type="project" value="TreeGrafter"/>
</dbReference>
<dbReference type="PANTHER" id="PTHR24100:SF130">
    <property type="entry name" value="BUTYROPHILIN-LIKE PROTEIN 9"/>
    <property type="match status" value="1"/>
</dbReference>
<keyword evidence="3 12" id="KW-0732">Signal</keyword>
<dbReference type="Proteomes" id="UP000827986">
    <property type="component" value="Unassembled WGS sequence"/>
</dbReference>
<dbReference type="GO" id="GO:0050852">
    <property type="term" value="P:T cell receptor signaling pathway"/>
    <property type="evidence" value="ECO:0007669"/>
    <property type="project" value="TreeGrafter"/>
</dbReference>
<evidence type="ECO:0000256" key="2">
    <source>
        <dbReference type="ARBA" id="ARBA00022692"/>
    </source>
</evidence>
<feature type="domain" description="Ig-like" evidence="13">
    <location>
        <begin position="451"/>
        <end position="509"/>
    </location>
</feature>
<keyword evidence="2 11" id="KW-0812">Transmembrane</keyword>
<keyword evidence="4 11" id="KW-1133">Transmembrane helix</keyword>
<keyword evidence="10" id="KW-0175">Coiled coil</keyword>
<evidence type="ECO:0000256" key="9">
    <source>
        <dbReference type="ARBA" id="ARBA00038221"/>
    </source>
</evidence>
<dbReference type="SUPFAM" id="SSF48726">
    <property type="entry name" value="Immunoglobulin"/>
    <property type="match status" value="4"/>
</dbReference>
<dbReference type="InterPro" id="IPR013783">
    <property type="entry name" value="Ig-like_fold"/>
</dbReference>
<evidence type="ECO:0000256" key="11">
    <source>
        <dbReference type="SAM" id="Phobius"/>
    </source>
</evidence>
<dbReference type="SMART" id="SM00409">
    <property type="entry name" value="IG"/>
    <property type="match status" value="2"/>
</dbReference>
<comment type="similarity">
    <text evidence="9">Belongs to the SKINT family.</text>
</comment>
<comment type="caution">
    <text evidence="14">The sequence shown here is derived from an EMBL/GenBank/DDBJ whole genome shotgun (WGS) entry which is preliminary data.</text>
</comment>
<feature type="coiled-coil region" evidence="10">
    <location>
        <begin position="277"/>
        <end position="357"/>
    </location>
</feature>
<dbReference type="CDD" id="cd00096">
    <property type="entry name" value="Ig"/>
    <property type="match status" value="1"/>
</dbReference>
<evidence type="ECO:0000256" key="1">
    <source>
        <dbReference type="ARBA" id="ARBA00004370"/>
    </source>
</evidence>
<gene>
    <name evidence="14" type="ORF">KIL84_001795</name>
</gene>
<dbReference type="FunFam" id="2.60.40.10:FF:000142">
    <property type="entry name" value="V-set domain-containing T-cell activation inhibitor 1"/>
    <property type="match status" value="1"/>
</dbReference>
<dbReference type="GO" id="GO:0050863">
    <property type="term" value="P:regulation of T cell activation"/>
    <property type="evidence" value="ECO:0007669"/>
    <property type="project" value="UniProtKB-ARBA"/>
</dbReference>
<evidence type="ECO:0000256" key="7">
    <source>
        <dbReference type="ARBA" id="ARBA00023180"/>
    </source>
</evidence>
<evidence type="ECO:0000256" key="5">
    <source>
        <dbReference type="ARBA" id="ARBA00023136"/>
    </source>
</evidence>
<dbReference type="EMBL" id="JAHDVG010000469">
    <property type="protein sequence ID" value="KAH1180861.1"/>
    <property type="molecule type" value="Genomic_DNA"/>
</dbReference>
<feature type="transmembrane region" description="Helical" evidence="11">
    <location>
        <begin position="540"/>
        <end position="560"/>
    </location>
</feature>
<proteinExistence type="inferred from homology"/>
<protein>
    <recommendedName>
        <fullName evidence="13">Ig-like domain-containing protein</fullName>
    </recommendedName>
</protein>
<evidence type="ECO:0000256" key="4">
    <source>
        <dbReference type="ARBA" id="ARBA00022989"/>
    </source>
</evidence>
<dbReference type="SMART" id="SM00406">
    <property type="entry name" value="IGv"/>
    <property type="match status" value="1"/>
</dbReference>
<dbReference type="Pfam" id="PF07686">
    <property type="entry name" value="V-set"/>
    <property type="match status" value="1"/>
</dbReference>
<dbReference type="GO" id="GO:0009897">
    <property type="term" value="C:external side of plasma membrane"/>
    <property type="evidence" value="ECO:0007669"/>
    <property type="project" value="TreeGrafter"/>
</dbReference>
<dbReference type="InterPro" id="IPR036179">
    <property type="entry name" value="Ig-like_dom_sf"/>
</dbReference>
<dbReference type="Gene3D" id="2.60.40.10">
    <property type="entry name" value="Immunoglobulins"/>
    <property type="match status" value="4"/>
</dbReference>
<dbReference type="AlphaFoldDB" id="A0A9D3XJT0"/>
<dbReference type="InterPro" id="IPR050504">
    <property type="entry name" value="IgSF_BTN/MOG"/>
</dbReference>
<organism evidence="14 15">
    <name type="scientific">Mauremys mutica</name>
    <name type="common">yellowpond turtle</name>
    <dbReference type="NCBI Taxonomy" id="74926"/>
    <lineage>
        <taxon>Eukaryota</taxon>
        <taxon>Metazoa</taxon>
        <taxon>Chordata</taxon>
        <taxon>Craniata</taxon>
        <taxon>Vertebrata</taxon>
        <taxon>Euteleostomi</taxon>
        <taxon>Archelosauria</taxon>
        <taxon>Testudinata</taxon>
        <taxon>Testudines</taxon>
        <taxon>Cryptodira</taxon>
        <taxon>Durocryptodira</taxon>
        <taxon>Testudinoidea</taxon>
        <taxon>Geoemydidae</taxon>
        <taxon>Geoemydinae</taxon>
        <taxon>Mauremys</taxon>
    </lineage>
</organism>
<feature type="domain" description="Ig-like" evidence="13">
    <location>
        <begin position="47"/>
        <end position="144"/>
    </location>
</feature>
<dbReference type="FunFam" id="2.60.40.10:FF:000088">
    <property type="entry name" value="Butyrophilin subfamily 1 member A1"/>
    <property type="match status" value="1"/>
</dbReference>
<dbReference type="PANTHER" id="PTHR24100">
    <property type="entry name" value="BUTYROPHILIN"/>
    <property type="match status" value="1"/>
</dbReference>
<dbReference type="InterPro" id="IPR013106">
    <property type="entry name" value="Ig_V-set"/>
</dbReference>
<dbReference type="InterPro" id="IPR053896">
    <property type="entry name" value="BTN3A2-like_Ig-C"/>
</dbReference>
<evidence type="ECO:0000313" key="14">
    <source>
        <dbReference type="EMBL" id="KAH1180861.1"/>
    </source>
</evidence>
<feature type="domain" description="Ig-like" evidence="13">
    <location>
        <begin position="368"/>
        <end position="447"/>
    </location>
</feature>
<evidence type="ECO:0000259" key="13">
    <source>
        <dbReference type="PROSITE" id="PS50835"/>
    </source>
</evidence>
<evidence type="ECO:0000256" key="10">
    <source>
        <dbReference type="SAM" id="Coils"/>
    </source>
</evidence>